<evidence type="ECO:0000256" key="1">
    <source>
        <dbReference type="SAM" id="MobiDB-lite"/>
    </source>
</evidence>
<proteinExistence type="predicted"/>
<reference evidence="3" key="1">
    <citation type="journal article" date="2019" name="Int. J. Syst. Evol. Microbiol.">
        <title>The Global Catalogue of Microorganisms (GCM) 10K type strain sequencing project: providing services to taxonomists for standard genome sequencing and annotation.</title>
        <authorList>
            <consortium name="The Broad Institute Genomics Platform"/>
            <consortium name="The Broad Institute Genome Sequencing Center for Infectious Disease"/>
            <person name="Wu L."/>
            <person name="Ma J."/>
        </authorList>
    </citation>
    <scope>NUCLEOTIDE SEQUENCE [LARGE SCALE GENOMIC DNA]</scope>
    <source>
        <strain evidence="3">NBRC 111756</strain>
    </source>
</reference>
<organism evidence="2 3">
    <name type="scientific">Marinobacterium aestuariivivens</name>
    <dbReference type="NCBI Taxonomy" id="1698799"/>
    <lineage>
        <taxon>Bacteria</taxon>
        <taxon>Pseudomonadati</taxon>
        <taxon>Pseudomonadota</taxon>
        <taxon>Gammaproteobacteria</taxon>
        <taxon>Oceanospirillales</taxon>
        <taxon>Oceanospirillaceae</taxon>
        <taxon>Marinobacterium</taxon>
    </lineage>
</organism>
<evidence type="ECO:0000313" key="3">
    <source>
        <dbReference type="Proteomes" id="UP001596422"/>
    </source>
</evidence>
<feature type="region of interest" description="Disordered" evidence="1">
    <location>
        <begin position="24"/>
        <end position="46"/>
    </location>
</feature>
<sequence length="46" mass="5204">MSASSLVVVGNALRLSKLVRRSTRQQEQQEQQEQQVQKVQQGADHV</sequence>
<feature type="compositionally biased region" description="Low complexity" evidence="1">
    <location>
        <begin position="25"/>
        <end position="46"/>
    </location>
</feature>
<gene>
    <name evidence="2" type="ORF">ACFQDL_28500</name>
</gene>
<name>A0ABW2A828_9GAMM</name>
<dbReference type="Proteomes" id="UP001596422">
    <property type="component" value="Unassembled WGS sequence"/>
</dbReference>
<dbReference type="RefSeq" id="WP_379912094.1">
    <property type="nucleotide sequence ID" value="NZ_JBHSWE010000001.1"/>
</dbReference>
<comment type="caution">
    <text evidence="2">The sequence shown here is derived from an EMBL/GenBank/DDBJ whole genome shotgun (WGS) entry which is preliminary data.</text>
</comment>
<protein>
    <submittedName>
        <fullName evidence="2">Uncharacterized protein</fullName>
    </submittedName>
</protein>
<keyword evidence="3" id="KW-1185">Reference proteome</keyword>
<accession>A0ABW2A828</accession>
<evidence type="ECO:0000313" key="2">
    <source>
        <dbReference type="EMBL" id="MFC6673594.1"/>
    </source>
</evidence>
<dbReference type="EMBL" id="JBHSWE010000001">
    <property type="protein sequence ID" value="MFC6673594.1"/>
    <property type="molecule type" value="Genomic_DNA"/>
</dbReference>